<comment type="subunit">
    <text evidence="9">Homodimer. Only the dimer is catalytically active, as the active sites are constructed of residues from both monomers.</text>
</comment>
<dbReference type="Gene3D" id="2.40.37.10">
    <property type="entry name" value="Lyase, Ornithine Decarboxylase, Chain A, domain 1"/>
    <property type="match status" value="1"/>
</dbReference>
<protein>
    <recommendedName>
        <fullName evidence="7">ornithine decarboxylase</fullName>
        <ecNumber evidence="7">4.1.1.17</ecNumber>
    </recommendedName>
</protein>
<feature type="active site" description="Proton donor" evidence="11">
    <location>
        <position position="362"/>
    </location>
</feature>
<dbReference type="PRINTS" id="PR01182">
    <property type="entry name" value="ORNDCRBXLASE"/>
</dbReference>
<comment type="similarity">
    <text evidence="2 12">Belongs to the Orn/Lys/Arg decarboxylase class-II family.</text>
</comment>
<evidence type="ECO:0000256" key="7">
    <source>
        <dbReference type="ARBA" id="ARBA00034138"/>
    </source>
</evidence>
<dbReference type="InterPro" id="IPR022644">
    <property type="entry name" value="De-COase2_N"/>
</dbReference>
<dbReference type="PANTHER" id="PTHR11482">
    <property type="entry name" value="ARGININE/DIAMINOPIMELATE/ORNITHINE DECARBOXYLASE"/>
    <property type="match status" value="1"/>
</dbReference>
<comment type="function">
    <text evidence="8">Catalyzes the first and rate-limiting step of polyamine biosynthesis that converts ornithine into putrescine, which is the precursor for the polyamines, spermidine and spermine. Polyamines are essential for cell proliferation and are implicated in cellular processes, ranging from DNA replication to apoptosis.</text>
</comment>
<dbReference type="GO" id="GO:0004586">
    <property type="term" value="F:ornithine decarboxylase activity"/>
    <property type="evidence" value="ECO:0007669"/>
    <property type="project" value="UniProtKB-EC"/>
</dbReference>
<evidence type="ECO:0000256" key="2">
    <source>
        <dbReference type="ARBA" id="ARBA00008872"/>
    </source>
</evidence>
<name>A0AAF3FJM1_9BILA</name>
<dbReference type="GO" id="GO:0033387">
    <property type="term" value="P:putrescine biosynthetic process from arginine, via ornithine"/>
    <property type="evidence" value="ECO:0007669"/>
    <property type="project" value="TreeGrafter"/>
</dbReference>
<feature type="domain" description="Orn/DAP/Arg decarboxylase 2 C-terminal" evidence="13">
    <location>
        <begin position="307"/>
        <end position="389"/>
    </location>
</feature>
<dbReference type="PRINTS" id="PR01179">
    <property type="entry name" value="ODADCRBXLASE"/>
</dbReference>
<feature type="domain" description="Orn/DAP/Arg decarboxylase 2 N-terminal" evidence="14">
    <location>
        <begin position="49"/>
        <end position="284"/>
    </location>
</feature>
<evidence type="ECO:0000259" key="13">
    <source>
        <dbReference type="Pfam" id="PF00278"/>
    </source>
</evidence>
<evidence type="ECO:0000256" key="10">
    <source>
        <dbReference type="ARBA" id="ARBA00049127"/>
    </source>
</evidence>
<evidence type="ECO:0000256" key="1">
    <source>
        <dbReference type="ARBA" id="ARBA00001933"/>
    </source>
</evidence>
<dbReference type="InterPro" id="IPR022643">
    <property type="entry name" value="De-COase2_C"/>
</dbReference>
<sequence>MLEVSTLNLKNFQLHLFDQIYLQSDLVEKFAKDRDQVSSDEAFMVCSVDNVIHRFNLWMKLLPSVQPFFAIKCHPDPVVIRTLAALGCGFDCASKTEIDVILDLGIEPEKIIYANPSKPRSYIKYSKEKDVKLMTFDSLEELQKIHQIFPEASIVLRILVQDPTASTVFGRKFGADPETIAPKLLEEAKKLSMNVHGISFHVGVGCKDASVYGKAIQYARDLFRFGSEIGHSMWLLDIGGGYPGREIDNNRFFKIANIINEALDNHFSDLSSVKIISEPGQFFCEGSFSLCANIINAIEVPADRITKKEEDANKRGIMYFLNDGIYGSFMLAATEKIYVEGLALRPRKDAEKLTSIVWGPTCASVDVVEEAIEKERMNEGDWVLYPDMGAYANGLATTFNGFHRPKIIHAISKDNW</sequence>
<evidence type="ECO:0000313" key="15">
    <source>
        <dbReference type="Proteomes" id="UP000887575"/>
    </source>
</evidence>
<keyword evidence="3 11" id="KW-0663">Pyridoxal phosphate</keyword>
<dbReference type="FunFam" id="3.20.20.10:FF:000005">
    <property type="entry name" value="Ornithine decarboxylase"/>
    <property type="match status" value="1"/>
</dbReference>
<evidence type="ECO:0000256" key="11">
    <source>
        <dbReference type="PIRSR" id="PIRSR600183-50"/>
    </source>
</evidence>
<reference evidence="16" key="1">
    <citation type="submission" date="2024-02" db="UniProtKB">
        <authorList>
            <consortium name="WormBaseParasite"/>
        </authorList>
    </citation>
    <scope>IDENTIFICATION</scope>
</reference>
<dbReference type="EC" id="4.1.1.17" evidence="7"/>
<organism evidence="15 16">
    <name type="scientific">Mesorhabditis belari</name>
    <dbReference type="NCBI Taxonomy" id="2138241"/>
    <lineage>
        <taxon>Eukaryota</taxon>
        <taxon>Metazoa</taxon>
        <taxon>Ecdysozoa</taxon>
        <taxon>Nematoda</taxon>
        <taxon>Chromadorea</taxon>
        <taxon>Rhabditida</taxon>
        <taxon>Rhabditina</taxon>
        <taxon>Rhabditomorpha</taxon>
        <taxon>Rhabditoidea</taxon>
        <taxon>Rhabditidae</taxon>
        <taxon>Mesorhabditinae</taxon>
        <taxon>Mesorhabditis</taxon>
    </lineage>
</organism>
<evidence type="ECO:0000256" key="4">
    <source>
        <dbReference type="ARBA" id="ARBA00023115"/>
    </source>
</evidence>
<evidence type="ECO:0000313" key="16">
    <source>
        <dbReference type="WBParaSite" id="MBELARI_LOCUS6334"/>
    </source>
</evidence>
<dbReference type="Proteomes" id="UP000887575">
    <property type="component" value="Unassembled WGS sequence"/>
</dbReference>
<comment type="pathway">
    <text evidence="6">Amine and polyamine biosynthesis; putrescine biosynthesis via L-ornithine pathway; putrescine from L-ornithine: step 1/1.</text>
</comment>
<proteinExistence type="inferred from homology"/>
<evidence type="ECO:0000256" key="9">
    <source>
        <dbReference type="ARBA" id="ARBA00046672"/>
    </source>
</evidence>
<evidence type="ECO:0000256" key="6">
    <source>
        <dbReference type="ARBA" id="ARBA00034115"/>
    </source>
</evidence>
<evidence type="ECO:0000256" key="5">
    <source>
        <dbReference type="ARBA" id="ARBA00023239"/>
    </source>
</evidence>
<dbReference type="InterPro" id="IPR000183">
    <property type="entry name" value="Orn/DAP/Arg_de-COase"/>
</dbReference>
<evidence type="ECO:0000256" key="3">
    <source>
        <dbReference type="ARBA" id="ARBA00022898"/>
    </source>
</evidence>
<keyword evidence="4" id="KW-0620">Polyamine biosynthesis</keyword>
<dbReference type="SUPFAM" id="SSF50621">
    <property type="entry name" value="Alanine racemase C-terminal domain-like"/>
    <property type="match status" value="1"/>
</dbReference>
<dbReference type="PROSITE" id="PS00878">
    <property type="entry name" value="ODR_DC_2_1"/>
    <property type="match status" value="1"/>
</dbReference>
<dbReference type="InterPro" id="IPR029066">
    <property type="entry name" value="PLP-binding_barrel"/>
</dbReference>
<dbReference type="Pfam" id="PF00278">
    <property type="entry name" value="Orn_DAP_Arg_deC"/>
    <property type="match status" value="1"/>
</dbReference>
<comment type="cofactor">
    <cofactor evidence="1 11">
        <name>pyridoxal 5'-phosphate</name>
        <dbReference type="ChEBI" id="CHEBI:597326"/>
    </cofactor>
</comment>
<dbReference type="InterPro" id="IPR022653">
    <property type="entry name" value="De-COase2_pyr-phos_BS"/>
</dbReference>
<keyword evidence="5" id="KW-0456">Lyase</keyword>
<dbReference type="InterPro" id="IPR009006">
    <property type="entry name" value="Ala_racemase/Decarboxylase_C"/>
</dbReference>
<dbReference type="Gene3D" id="3.20.20.10">
    <property type="entry name" value="Alanine racemase"/>
    <property type="match status" value="1"/>
</dbReference>
<dbReference type="SUPFAM" id="SSF51419">
    <property type="entry name" value="PLP-binding barrel"/>
    <property type="match status" value="1"/>
</dbReference>
<evidence type="ECO:0000256" key="8">
    <source>
        <dbReference type="ARBA" id="ARBA00037173"/>
    </source>
</evidence>
<accession>A0AAF3FJM1</accession>
<dbReference type="GO" id="GO:0005737">
    <property type="term" value="C:cytoplasm"/>
    <property type="evidence" value="ECO:0007669"/>
    <property type="project" value="TreeGrafter"/>
</dbReference>
<evidence type="ECO:0000259" key="14">
    <source>
        <dbReference type="Pfam" id="PF02784"/>
    </source>
</evidence>
<dbReference type="Pfam" id="PF02784">
    <property type="entry name" value="Orn_Arg_deC_N"/>
    <property type="match status" value="1"/>
</dbReference>
<keyword evidence="15" id="KW-1185">Reference proteome</keyword>
<evidence type="ECO:0000256" key="12">
    <source>
        <dbReference type="RuleBase" id="RU003737"/>
    </source>
</evidence>
<dbReference type="InterPro" id="IPR002433">
    <property type="entry name" value="Orn_de-COase"/>
</dbReference>
<dbReference type="WBParaSite" id="MBELARI_LOCUS6334">
    <property type="protein sequence ID" value="MBELARI_LOCUS6334"/>
    <property type="gene ID" value="MBELARI_LOCUS6334"/>
</dbReference>
<dbReference type="CDD" id="cd00622">
    <property type="entry name" value="PLPDE_III_ODC"/>
    <property type="match status" value="1"/>
</dbReference>
<dbReference type="PANTHER" id="PTHR11482:SF6">
    <property type="entry name" value="ORNITHINE DECARBOXYLASE 1-RELATED"/>
    <property type="match status" value="1"/>
</dbReference>
<comment type="catalytic activity">
    <reaction evidence="10">
        <text>L-ornithine + H(+) = putrescine + CO2</text>
        <dbReference type="Rhea" id="RHEA:22964"/>
        <dbReference type="ChEBI" id="CHEBI:15378"/>
        <dbReference type="ChEBI" id="CHEBI:16526"/>
        <dbReference type="ChEBI" id="CHEBI:46911"/>
        <dbReference type="ChEBI" id="CHEBI:326268"/>
        <dbReference type="EC" id="4.1.1.17"/>
    </reaction>
</comment>
<feature type="modified residue" description="N6-(pyridoxal phosphate)lysine" evidence="11">
    <location>
        <position position="72"/>
    </location>
</feature>
<dbReference type="AlphaFoldDB" id="A0AAF3FJM1"/>